<organism evidence="1">
    <name type="scientific">marine sediment metagenome</name>
    <dbReference type="NCBI Taxonomy" id="412755"/>
    <lineage>
        <taxon>unclassified sequences</taxon>
        <taxon>metagenomes</taxon>
        <taxon>ecological metagenomes</taxon>
    </lineage>
</organism>
<proteinExistence type="predicted"/>
<reference evidence="1" key="1">
    <citation type="journal article" date="2015" name="Nature">
        <title>Complex archaea that bridge the gap between prokaryotes and eukaryotes.</title>
        <authorList>
            <person name="Spang A."/>
            <person name="Saw J.H."/>
            <person name="Jorgensen S.L."/>
            <person name="Zaremba-Niedzwiedzka K."/>
            <person name="Martijn J."/>
            <person name="Lind A.E."/>
            <person name="van Eijk R."/>
            <person name="Schleper C."/>
            <person name="Guy L."/>
            <person name="Ettema T.J."/>
        </authorList>
    </citation>
    <scope>NUCLEOTIDE SEQUENCE</scope>
</reference>
<dbReference type="AlphaFoldDB" id="A0A0F8WGW7"/>
<feature type="non-terminal residue" evidence="1">
    <location>
        <position position="336"/>
    </location>
</feature>
<dbReference type="EMBL" id="LAZR01069599">
    <property type="protein sequence ID" value="KKK47400.1"/>
    <property type="molecule type" value="Genomic_DNA"/>
</dbReference>
<sequence>VQIDTLATTLVTLNSTIQVATDRESVEAASQDYAANLDSMATVLEDAADAAAGSAEENQARNTVRLLRIATQQMLYSGFGGLTKCEFFVQENNSAKQWNFPEDGTLPCNGVRTECVLYTGPEWEFATDAKMEIGQNINAEQLQEIRFFSDDWSKFDDPQNEWEGRFAVPFIWAFKGYVDVNTTPDIEDFLLYRQKLLFPSAEGTVIPGPAEDLSDESYQTIEMDKVEIRDYSDFSIKKSSGRILPGSITVSSFKPPQFPTLVDDSVTPSVQTLTITHPPSEDPFIYRSWNADANKISLFGEASPSSTIYIVNDTALQERNSYLDFYGDSNYNGNLP</sequence>
<evidence type="ECO:0000313" key="1">
    <source>
        <dbReference type="EMBL" id="KKK47400.1"/>
    </source>
</evidence>
<protein>
    <submittedName>
        <fullName evidence="1">Uncharacterized protein</fullName>
    </submittedName>
</protein>
<name>A0A0F8WGW7_9ZZZZ</name>
<gene>
    <name evidence="1" type="ORF">LCGC14_3155600</name>
</gene>
<feature type="non-terminal residue" evidence="1">
    <location>
        <position position="1"/>
    </location>
</feature>
<accession>A0A0F8WGW7</accession>
<comment type="caution">
    <text evidence="1">The sequence shown here is derived from an EMBL/GenBank/DDBJ whole genome shotgun (WGS) entry which is preliminary data.</text>
</comment>